<evidence type="ECO:0000313" key="2">
    <source>
        <dbReference type="Proteomes" id="UP000607653"/>
    </source>
</evidence>
<dbReference type="Proteomes" id="UP000607653">
    <property type="component" value="Unassembled WGS sequence"/>
</dbReference>
<comment type="caution">
    <text evidence="1">The sequence shown here is derived from an EMBL/GenBank/DDBJ whole genome shotgun (WGS) entry which is preliminary data.</text>
</comment>
<keyword evidence="2" id="KW-1185">Reference proteome</keyword>
<dbReference type="EMBL" id="DUZY01000001">
    <property type="protein sequence ID" value="DAD22487.1"/>
    <property type="molecule type" value="Genomic_DNA"/>
</dbReference>
<sequence>MCNSNCFNSVRWGVVAAIHHRTLFAGSDLQRQRHPSYRKTAAALLVGVSLPPSTTARFFPVQIYSGDGTLLSEKPLQLCSLGCRRRHPPPHVFRRFRSATMMGTPQRKTAATLFVGVPSPPSTTARFFPVQIYSGDGTLLSEKPLQLCSLGCRRRHPPPHVFRRFRSATMMGTPLNEKPLQLYSLGCRRRHPPPHVFFRFRSTAAMAPFSAKNHCNSVRWGVIAAIHHLTFFAGSDLQR</sequence>
<dbReference type="AlphaFoldDB" id="A0A822XQ80"/>
<protein>
    <submittedName>
        <fullName evidence="1">Uncharacterized protein</fullName>
    </submittedName>
</protein>
<proteinExistence type="predicted"/>
<reference evidence="1 2" key="1">
    <citation type="journal article" date="2020" name="Mol. Biol. Evol.">
        <title>Distinct Expression and Methylation Patterns for Genes with Different Fates following a Single Whole-Genome Duplication in Flowering Plants.</title>
        <authorList>
            <person name="Shi T."/>
            <person name="Rahmani R.S."/>
            <person name="Gugger P.F."/>
            <person name="Wang M."/>
            <person name="Li H."/>
            <person name="Zhang Y."/>
            <person name="Li Z."/>
            <person name="Wang Q."/>
            <person name="Van de Peer Y."/>
            <person name="Marchal K."/>
            <person name="Chen J."/>
        </authorList>
    </citation>
    <scope>NUCLEOTIDE SEQUENCE [LARGE SCALE GENOMIC DNA]</scope>
    <source>
        <tissue evidence="1">Leaf</tissue>
    </source>
</reference>
<gene>
    <name evidence="1" type="ORF">HUJ06_023950</name>
</gene>
<accession>A0A822XQ80</accession>
<organism evidence="1 2">
    <name type="scientific">Nelumbo nucifera</name>
    <name type="common">Sacred lotus</name>
    <dbReference type="NCBI Taxonomy" id="4432"/>
    <lineage>
        <taxon>Eukaryota</taxon>
        <taxon>Viridiplantae</taxon>
        <taxon>Streptophyta</taxon>
        <taxon>Embryophyta</taxon>
        <taxon>Tracheophyta</taxon>
        <taxon>Spermatophyta</taxon>
        <taxon>Magnoliopsida</taxon>
        <taxon>Proteales</taxon>
        <taxon>Nelumbonaceae</taxon>
        <taxon>Nelumbo</taxon>
    </lineage>
</organism>
<name>A0A822XQ80_NELNU</name>
<evidence type="ECO:0000313" key="1">
    <source>
        <dbReference type="EMBL" id="DAD22487.1"/>
    </source>
</evidence>